<organism evidence="25 26">
    <name type="scientific">Mycena sanguinolenta</name>
    <dbReference type="NCBI Taxonomy" id="230812"/>
    <lineage>
        <taxon>Eukaryota</taxon>
        <taxon>Fungi</taxon>
        <taxon>Dikarya</taxon>
        <taxon>Basidiomycota</taxon>
        <taxon>Agaricomycotina</taxon>
        <taxon>Agaricomycetes</taxon>
        <taxon>Agaricomycetidae</taxon>
        <taxon>Agaricales</taxon>
        <taxon>Marasmiineae</taxon>
        <taxon>Mycenaceae</taxon>
        <taxon>Mycena</taxon>
    </lineage>
</organism>
<dbReference type="Gene3D" id="3.90.1860.10">
    <property type="entry name" value="tRNA-splicing ligase RtcB"/>
    <property type="match status" value="1"/>
</dbReference>
<keyword evidence="5" id="KW-0436">Ligase</keyword>
<feature type="binding site" evidence="21">
    <location>
        <position position="222"/>
    </location>
    <ligand>
        <name>Mn(2+)</name>
        <dbReference type="ChEBI" id="CHEBI:29035"/>
        <label>1</label>
    </ligand>
</feature>
<gene>
    <name evidence="25" type="ORF">MSAN_01007700</name>
</gene>
<dbReference type="OrthoDB" id="37244at2759"/>
<evidence type="ECO:0000256" key="16">
    <source>
        <dbReference type="ARBA" id="ARBA00023211"/>
    </source>
</evidence>
<dbReference type="NCBIfam" id="TIGR00561">
    <property type="entry name" value="pntA"/>
    <property type="match status" value="1"/>
</dbReference>
<dbReference type="InterPro" id="IPR017510">
    <property type="entry name" value="RtcB2"/>
</dbReference>
<evidence type="ECO:0000256" key="12">
    <source>
        <dbReference type="ARBA" id="ARBA00023027"/>
    </source>
</evidence>
<dbReference type="SMART" id="SM01002">
    <property type="entry name" value="AlaDh_PNT_C"/>
    <property type="match status" value="1"/>
</dbReference>
<protein>
    <recommendedName>
        <fullName evidence="27">Proton-translocating NAD(P)(+) transhydrogenase</fullName>
    </recommendedName>
</protein>
<dbReference type="InterPro" id="IPR008143">
    <property type="entry name" value="Ala_DH/PNT_CS2"/>
</dbReference>
<evidence type="ECO:0000256" key="17">
    <source>
        <dbReference type="ARBA" id="ARBA00047746"/>
    </source>
</evidence>
<evidence type="ECO:0000259" key="24">
    <source>
        <dbReference type="SMART" id="SM01003"/>
    </source>
</evidence>
<dbReference type="Gene3D" id="3.40.50.720">
    <property type="entry name" value="NAD(P)-binding Rossmann-like Domain"/>
    <property type="match status" value="2"/>
</dbReference>
<dbReference type="PROSITE" id="PS00837">
    <property type="entry name" value="ALADH_PNT_2"/>
    <property type="match status" value="1"/>
</dbReference>
<evidence type="ECO:0000256" key="9">
    <source>
        <dbReference type="ARBA" id="ARBA00022857"/>
    </source>
</evidence>
<evidence type="ECO:0000256" key="5">
    <source>
        <dbReference type="ARBA" id="ARBA00022598"/>
    </source>
</evidence>
<dbReference type="SUPFAM" id="SSF103365">
    <property type="entry name" value="Hypothetical protein PH1602"/>
    <property type="match status" value="1"/>
</dbReference>
<feature type="binding site" evidence="21">
    <location>
        <position position="335"/>
    </location>
    <ligand>
        <name>Mn(2+)</name>
        <dbReference type="ChEBI" id="CHEBI:29035"/>
        <label>2</label>
    </ligand>
</feature>
<dbReference type="GO" id="GO:0008750">
    <property type="term" value="F:proton-translocating NAD(P)+ transhydrogenase activity"/>
    <property type="evidence" value="ECO:0007669"/>
    <property type="project" value="UniProtKB-EC"/>
</dbReference>
<dbReference type="Gene3D" id="3.40.50.1220">
    <property type="entry name" value="TPP-binding domain"/>
    <property type="match status" value="1"/>
</dbReference>
<keyword evidence="14 20" id="KW-0342">GTP-binding</keyword>
<feature type="binding site" evidence="20">
    <location>
        <position position="473"/>
    </location>
    <ligand>
        <name>GMP</name>
        <dbReference type="ChEBI" id="CHEBI:58115"/>
    </ligand>
</feature>
<dbReference type="CDD" id="cd05304">
    <property type="entry name" value="Rubrum_tdh"/>
    <property type="match status" value="1"/>
</dbReference>
<comment type="caution">
    <text evidence="25">The sequence shown here is derived from an EMBL/GenBank/DDBJ whole genome shotgun (WGS) entry which is preliminary data.</text>
</comment>
<dbReference type="InterPro" id="IPR036291">
    <property type="entry name" value="NAD(P)-bd_dom_sf"/>
</dbReference>
<feature type="binding site" evidence="21">
    <location>
        <position position="253"/>
    </location>
    <ligand>
        <name>Mn(2+)</name>
        <dbReference type="ChEBI" id="CHEBI:29035"/>
        <label>2</label>
    </ligand>
</feature>
<accession>A0A8H6YS25</accession>
<keyword evidence="4" id="KW-0997">Cell inner membrane</keyword>
<feature type="binding site" evidence="20">
    <location>
        <begin position="335"/>
        <end position="336"/>
    </location>
    <ligand>
        <name>GMP</name>
        <dbReference type="ChEBI" id="CHEBI:58115"/>
    </ligand>
</feature>
<dbReference type="GO" id="GO:0005886">
    <property type="term" value="C:plasma membrane"/>
    <property type="evidence" value="ECO:0007669"/>
    <property type="project" value="UniProtKB-SubCell"/>
</dbReference>
<feature type="transmembrane region" description="Helical" evidence="22">
    <location>
        <begin position="1296"/>
        <end position="1318"/>
    </location>
</feature>
<dbReference type="GO" id="GO:0005525">
    <property type="term" value="F:GTP binding"/>
    <property type="evidence" value="ECO:0007669"/>
    <property type="project" value="UniProtKB-KW"/>
</dbReference>
<dbReference type="GO" id="GO:0046872">
    <property type="term" value="F:metal ion binding"/>
    <property type="evidence" value="ECO:0007669"/>
    <property type="project" value="UniProtKB-KW"/>
</dbReference>
<evidence type="ECO:0000256" key="3">
    <source>
        <dbReference type="ARBA" id="ARBA00022475"/>
    </source>
</evidence>
<dbReference type="SUPFAM" id="SSF52467">
    <property type="entry name" value="DHS-like NAD/FAD-binding domain"/>
    <property type="match status" value="1"/>
</dbReference>
<dbReference type="InterPro" id="IPR001233">
    <property type="entry name" value="RtcB"/>
</dbReference>
<feature type="binding site" evidence="20">
    <location>
        <begin position="395"/>
        <end position="398"/>
    </location>
    <ligand>
        <name>GMP</name>
        <dbReference type="ChEBI" id="CHEBI:58115"/>
    </ligand>
</feature>
<feature type="transmembrane region" description="Helical" evidence="22">
    <location>
        <begin position="1117"/>
        <end position="1134"/>
    </location>
</feature>
<feature type="transmembrane region" description="Helical" evidence="22">
    <location>
        <begin position="1093"/>
        <end position="1111"/>
    </location>
</feature>
<evidence type="ECO:0000256" key="6">
    <source>
        <dbReference type="ARBA" id="ARBA00022692"/>
    </source>
</evidence>
<dbReference type="InterPro" id="IPR007886">
    <property type="entry name" value="AlaDH/PNT_N"/>
</dbReference>
<feature type="transmembrane region" description="Helical" evidence="22">
    <location>
        <begin position="944"/>
        <end position="962"/>
    </location>
</feature>
<sequence>MPSRVITVILNSNHNKRFALLLSEVEVQLGASKILLDARNKFKSKGLSCVFLLGGTILAKGDTLPELVSQVYVGKDEPYCGPPLNTARAATSDSALHLISGKSYLDDKAIEQLKTVGRLPGVALAVGLPDLHPGSRFPIGCAIAAEGVYPALIGSDIGCGIALYELSVRPKSSPNPEKLAAALRGLEDPWTGSVSAWLANYGITRVSEFDAGSLGTVGAGNHFAEVCSVERIVDEAAAAQLGVLAGGLYLLVHTGSRGLGSSILSTETTTESNPYIPPDSSHLQEYLTEHDYAVRWAVANRDLVAHRIKRCIVPENENQDGRVQLDLKKIVDVTHNSVTRHTLVLNGVPRELWVHRKGAAPADQGVAPCPGNRGSFSWLLQPTGDGQYNAHSLAHGAGRRHGRNALHSGARSKISKADLTHTGLGSVVICEDANLLIEEQPEAYKDVACVVEDMEEKGICRGVVVLRPVVTYKLSLSIVSSHGVRASTQPKALSYLVSSSATDKAGAPRFEHNCWYPLPAALHWRAKRNFPQRKTCRPHSRECCLAAEEGIREGAAAQFLDEQYTAAGATIVSRDEVFAASDILLKVRPPLEGQEAQQIKQGSTVISFLYPVQNKQIVDTLASRKVHAAFAMDLIPRISRAQVFDALSSMANIAGYKAVLEASSNFGRFFTGQTTAAGKIPPAKVLVIGAGVAGLSAIATARRLGAIVRGFDTRSAAREQVQSLGAEFIEVDIKEEGDGSGGYAKVMSKEFIAAEMALFMEQAKDVDIIITTALIPGKPAPKLITNEMVAAMKQGSVIVDLAAEAGGNCEATKPGELYVKDGVTIIGFTDLPSRLPTQSSTLYSNNVTKFLLSIGPGDGKFAVDLEDEVVRGSIVVHEGNILPRVAPPAVATPAPPTTPREEAAEVVALTPWQKVSRDVATVTVGMGTVVALGKATGTVFMDNFFTFGLAALIGYRVVWQVAPALHSPLMSVTNAISGMVGVGGLFVMGGGYFPGTIPQTLGALSVLLASVNVAGGFIITKRMLDMFKRSTDPPEYSWLYGVPAVVFTGGFLAAASTGMAGLVQAGYLASSVLCIGSLSGLSSQVTARQGNALGMLGVGSGILASLAAVGFPAPVLAQFAGVAGIGGLIGTIVGRRVTATELPQMVAMLHSVVGLAAVMTSIGSILSDPAHASMLHLITGYLGVVIGGITFTGSIVAFLKLAGRMASKPLVLPGKHLINGSLLGLNGLTMVFFKLTALFRCRPNPFLSTSTILSFIKGYTTTAAIGGADMPVVITVLNAYSGFALVAEGFMLDNPLLTTVGSLIGVSGSILSYIMCVAMNRSLTNVLFGGASAGPVEVREMVGSITKTTVDDTVEALANADSVILVGITVRFAIHPVAGRMPGQCNVLLAEAAVPYDIVLEMDEINDDFKDTDLVLVIGANDTVNPISLEKGSAIAGMPVLHAWKAKQVIVMKRGMSSGYADVPNPMFFMPNTKMLFGDAKDTCDALKRGLETRA</sequence>
<feature type="transmembrane region" description="Helical" evidence="22">
    <location>
        <begin position="1001"/>
        <end position="1024"/>
    </location>
</feature>
<dbReference type="SUPFAM" id="SSF51735">
    <property type="entry name" value="NAD(P)-binding Rossmann-fold domains"/>
    <property type="match status" value="1"/>
</dbReference>
<evidence type="ECO:0000256" key="21">
    <source>
        <dbReference type="PIRSR" id="PIRSR601233-3"/>
    </source>
</evidence>
<evidence type="ECO:0000256" key="13">
    <source>
        <dbReference type="ARBA" id="ARBA00023128"/>
    </source>
</evidence>
<dbReference type="GO" id="GO:0170057">
    <property type="term" value="F:RNA ligase (GTP) activity"/>
    <property type="evidence" value="ECO:0007669"/>
    <property type="project" value="UniProtKB-EC"/>
</dbReference>
<dbReference type="GO" id="GO:0050661">
    <property type="term" value="F:NADP binding"/>
    <property type="evidence" value="ECO:0007669"/>
    <property type="project" value="TreeGrafter"/>
</dbReference>
<evidence type="ECO:0000256" key="15">
    <source>
        <dbReference type="ARBA" id="ARBA00023136"/>
    </source>
</evidence>
<feature type="transmembrane region" description="Helical" evidence="22">
    <location>
        <begin position="1146"/>
        <end position="1166"/>
    </location>
</feature>
<feature type="transmembrane region" description="Helical" evidence="22">
    <location>
        <begin position="974"/>
        <end position="995"/>
    </location>
</feature>
<evidence type="ECO:0000256" key="14">
    <source>
        <dbReference type="ARBA" id="ARBA00023134"/>
    </source>
</evidence>
<feature type="transmembrane region" description="Helical" evidence="22">
    <location>
        <begin position="1061"/>
        <end position="1081"/>
    </location>
</feature>
<dbReference type="InterPro" id="IPR007698">
    <property type="entry name" value="AlaDH/PNT_NAD(H)-bd"/>
</dbReference>
<feature type="domain" description="Alanine dehydrogenase/pyridine nucleotide transhydrogenase NAD(H)-binding" evidence="23">
    <location>
        <begin position="663"/>
        <end position="827"/>
    </location>
</feature>
<keyword evidence="3" id="KW-1003">Cell membrane</keyword>
<dbReference type="InterPro" id="IPR036025">
    <property type="entry name" value="RtcB-like_sf"/>
</dbReference>
<evidence type="ECO:0008006" key="27">
    <source>
        <dbReference type="Google" id="ProtNLM"/>
    </source>
</evidence>
<evidence type="ECO:0000313" key="26">
    <source>
        <dbReference type="Proteomes" id="UP000623467"/>
    </source>
</evidence>
<feature type="binding site" evidence="20">
    <location>
        <position position="377"/>
    </location>
    <ligand>
        <name>GMP</name>
        <dbReference type="ChEBI" id="CHEBI:58115"/>
    </ligand>
</feature>
<keyword evidence="7 21" id="KW-0479">Metal-binding</keyword>
<dbReference type="Pfam" id="PF05222">
    <property type="entry name" value="AlaDh_PNT_N"/>
    <property type="match status" value="1"/>
</dbReference>
<dbReference type="NCBIfam" id="NF006942">
    <property type="entry name" value="PRK09424.1"/>
    <property type="match status" value="1"/>
</dbReference>
<name>A0A8H6YS25_9AGAR</name>
<evidence type="ECO:0000313" key="25">
    <source>
        <dbReference type="EMBL" id="KAF7363514.1"/>
    </source>
</evidence>
<dbReference type="SUPFAM" id="SSF52283">
    <property type="entry name" value="Formate/glycerate dehydrogenase catalytic domain-like"/>
    <property type="match status" value="1"/>
</dbReference>
<comment type="subcellular location">
    <subcellularLocation>
        <location evidence="2">Cell inner membrane</location>
        <topology evidence="2">Multi-pass membrane protein</topology>
    </subcellularLocation>
    <subcellularLocation>
        <location evidence="1">Mitochondrion</location>
    </subcellularLocation>
</comment>
<dbReference type="InterPro" id="IPR024605">
    <property type="entry name" value="NADP_transhyd_a_C"/>
</dbReference>
<proteinExistence type="predicted"/>
<keyword evidence="9" id="KW-0521">NADP</keyword>
<feature type="domain" description="Alanine dehydrogenase/pyridine nucleotide transhydrogenase N-terminal" evidence="24">
    <location>
        <begin position="550"/>
        <end position="654"/>
    </location>
</feature>
<feature type="transmembrane region" description="Helical" evidence="22">
    <location>
        <begin position="1178"/>
        <end position="1199"/>
    </location>
</feature>
<comment type="catalytic activity">
    <reaction evidence="17">
        <text>a 3'-end 3'-phospho-ribonucleotide-RNA + a 5'-end dephospho-ribonucleoside-RNA + GTP = a ribonucleotidyl-ribonucleotide-RNA + GMP + diphosphate</text>
        <dbReference type="Rhea" id="RHEA:68076"/>
        <dbReference type="Rhea" id="RHEA-COMP:10463"/>
        <dbReference type="Rhea" id="RHEA-COMP:13936"/>
        <dbReference type="Rhea" id="RHEA-COMP:17355"/>
        <dbReference type="ChEBI" id="CHEBI:33019"/>
        <dbReference type="ChEBI" id="CHEBI:37565"/>
        <dbReference type="ChEBI" id="CHEBI:58115"/>
        <dbReference type="ChEBI" id="CHEBI:83062"/>
        <dbReference type="ChEBI" id="CHEBI:138284"/>
        <dbReference type="ChEBI" id="CHEBI:173118"/>
        <dbReference type="EC" id="6.5.1.8"/>
    </reaction>
</comment>
<dbReference type="Proteomes" id="UP000623467">
    <property type="component" value="Unassembled WGS sequence"/>
</dbReference>
<keyword evidence="12" id="KW-0520">NAD</keyword>
<keyword evidence="11 22" id="KW-1133">Transmembrane helix</keyword>
<evidence type="ECO:0000256" key="20">
    <source>
        <dbReference type="PIRSR" id="PIRSR601233-2"/>
    </source>
</evidence>
<evidence type="ECO:0000256" key="11">
    <source>
        <dbReference type="ARBA" id="ARBA00022989"/>
    </source>
</evidence>
<keyword evidence="10" id="KW-1278">Translocase</keyword>
<evidence type="ECO:0000256" key="1">
    <source>
        <dbReference type="ARBA" id="ARBA00004173"/>
    </source>
</evidence>
<evidence type="ECO:0000256" key="10">
    <source>
        <dbReference type="ARBA" id="ARBA00022967"/>
    </source>
</evidence>
<feature type="active site" description="GMP-histidine intermediate" evidence="19">
    <location>
        <position position="395"/>
    </location>
</feature>
<feature type="binding site" evidence="20">
    <location>
        <begin position="221"/>
        <end position="225"/>
    </location>
    <ligand>
        <name>GMP</name>
        <dbReference type="ChEBI" id="CHEBI:58115"/>
    </ligand>
</feature>
<dbReference type="PANTHER" id="PTHR10160:SF19">
    <property type="entry name" value="PROTON-TRANSLOCATING NAD(P)(+) TRANSHYDROGENASE"/>
    <property type="match status" value="1"/>
</dbReference>
<keyword evidence="16 21" id="KW-0464">Manganese</keyword>
<dbReference type="InterPro" id="IPR034300">
    <property type="entry name" value="PNTB-like"/>
</dbReference>
<evidence type="ECO:0000256" key="19">
    <source>
        <dbReference type="PIRSR" id="PIRSR601233-1"/>
    </source>
</evidence>
<dbReference type="PANTHER" id="PTHR10160">
    <property type="entry name" value="NAD(P) TRANSHYDROGENASE"/>
    <property type="match status" value="1"/>
</dbReference>
<evidence type="ECO:0000256" key="18">
    <source>
        <dbReference type="ARBA" id="ARBA00048202"/>
    </source>
</evidence>
<keyword evidence="15 22" id="KW-0472">Membrane</keyword>
<keyword evidence="13" id="KW-0496">Mitochondrion</keyword>
<dbReference type="SMART" id="SM01003">
    <property type="entry name" value="AlaDh_PNT_N"/>
    <property type="match status" value="1"/>
</dbReference>
<keyword evidence="6 22" id="KW-0812">Transmembrane</keyword>
<dbReference type="Pfam" id="PF01262">
    <property type="entry name" value="AlaDh_PNT_C"/>
    <property type="match status" value="1"/>
</dbReference>
<dbReference type="FunFam" id="3.40.50.720:FF:000028">
    <property type="entry name" value="NAD(P) transhydrogenase subunit alpha"/>
    <property type="match status" value="1"/>
</dbReference>
<reference evidence="25" key="1">
    <citation type="submission" date="2020-05" db="EMBL/GenBank/DDBJ databases">
        <title>Mycena genomes resolve the evolution of fungal bioluminescence.</title>
        <authorList>
            <person name="Tsai I.J."/>
        </authorList>
    </citation>
    <scope>NUCLEOTIDE SEQUENCE</scope>
    <source>
        <strain evidence="25">160909Yilan</strain>
    </source>
</reference>
<evidence type="ECO:0000256" key="4">
    <source>
        <dbReference type="ARBA" id="ARBA00022519"/>
    </source>
</evidence>
<evidence type="ECO:0000256" key="7">
    <source>
        <dbReference type="ARBA" id="ARBA00022723"/>
    </source>
</evidence>
<dbReference type="Pfam" id="PF02233">
    <property type="entry name" value="PNTB"/>
    <property type="match status" value="2"/>
</dbReference>
<evidence type="ECO:0000259" key="23">
    <source>
        <dbReference type="SMART" id="SM01002"/>
    </source>
</evidence>
<evidence type="ECO:0000256" key="8">
    <source>
        <dbReference type="ARBA" id="ARBA00022741"/>
    </source>
</evidence>
<dbReference type="GO" id="GO:0005743">
    <property type="term" value="C:mitochondrial inner membrane"/>
    <property type="evidence" value="ECO:0007669"/>
    <property type="project" value="TreeGrafter"/>
</dbReference>
<evidence type="ECO:0000256" key="22">
    <source>
        <dbReference type="SAM" id="Phobius"/>
    </source>
</evidence>
<dbReference type="GO" id="GO:0016491">
    <property type="term" value="F:oxidoreductase activity"/>
    <property type="evidence" value="ECO:0007669"/>
    <property type="project" value="InterPro"/>
</dbReference>
<dbReference type="Pfam" id="PF01139">
    <property type="entry name" value="RtcB"/>
    <property type="match status" value="2"/>
</dbReference>
<dbReference type="EMBL" id="JACAZH010000007">
    <property type="protein sequence ID" value="KAF7363514.1"/>
    <property type="molecule type" value="Genomic_DNA"/>
</dbReference>
<keyword evidence="8 20" id="KW-0547">Nucleotide-binding</keyword>
<feature type="transmembrane region" description="Helical" evidence="22">
    <location>
        <begin position="1036"/>
        <end position="1055"/>
    </location>
</feature>
<evidence type="ECO:0000256" key="2">
    <source>
        <dbReference type="ARBA" id="ARBA00004429"/>
    </source>
</evidence>
<dbReference type="NCBIfam" id="TIGR03073">
    <property type="entry name" value="release_rtcB"/>
    <property type="match status" value="1"/>
</dbReference>
<keyword evidence="26" id="KW-1185">Reference proteome</keyword>
<comment type="cofactor">
    <cofactor evidence="21">
        <name>Mn(2+)</name>
        <dbReference type="ChEBI" id="CHEBI:29035"/>
    </cofactor>
    <text evidence="21">Binds 2 manganese ions per subunit.</text>
</comment>
<dbReference type="InterPro" id="IPR029035">
    <property type="entry name" value="DHS-like_NAD/FAD-binding_dom"/>
</dbReference>
<dbReference type="GO" id="GO:0006396">
    <property type="term" value="P:RNA processing"/>
    <property type="evidence" value="ECO:0007669"/>
    <property type="project" value="InterPro"/>
</dbReference>
<dbReference type="GO" id="GO:0006740">
    <property type="term" value="P:NADPH regeneration"/>
    <property type="evidence" value="ECO:0007669"/>
    <property type="project" value="TreeGrafter"/>
</dbReference>
<comment type="catalytic activity">
    <reaction evidence="18">
        <text>NAD(+) + NADPH + H(+)(in) = NADH + NADP(+) + H(+)(out)</text>
        <dbReference type="Rhea" id="RHEA:47992"/>
        <dbReference type="ChEBI" id="CHEBI:15378"/>
        <dbReference type="ChEBI" id="CHEBI:57540"/>
        <dbReference type="ChEBI" id="CHEBI:57783"/>
        <dbReference type="ChEBI" id="CHEBI:57945"/>
        <dbReference type="ChEBI" id="CHEBI:58349"/>
        <dbReference type="EC" id="7.1.1.1"/>
    </reaction>
</comment>
<dbReference type="Pfam" id="PF12769">
    <property type="entry name" value="PNTB_4TM"/>
    <property type="match status" value="1"/>
</dbReference>
<dbReference type="InterPro" id="IPR026255">
    <property type="entry name" value="NADP_transhyd_a"/>
</dbReference>